<sequence length="77" mass="8505">MLIDRFIASNIRFGPGLSQSTLDVVDAYVRWNGSTAGKRRLYAYLQSQPGVWKVRTVFHGLALVMEPTPAAPASQPE</sequence>
<gene>
    <name evidence="1" type="ORF">PC117_g20159</name>
</gene>
<comment type="caution">
    <text evidence="1">The sequence shown here is derived from an EMBL/GenBank/DDBJ whole genome shotgun (WGS) entry which is preliminary data.</text>
</comment>
<evidence type="ECO:0000313" key="2">
    <source>
        <dbReference type="Proteomes" id="UP000736787"/>
    </source>
</evidence>
<dbReference type="EMBL" id="RCMK01000923">
    <property type="protein sequence ID" value="KAG2907616.1"/>
    <property type="molecule type" value="Genomic_DNA"/>
</dbReference>
<dbReference type="Proteomes" id="UP000736787">
    <property type="component" value="Unassembled WGS sequence"/>
</dbReference>
<accession>A0A8T1BQ20</accession>
<proteinExistence type="predicted"/>
<name>A0A8T1BQ20_9STRA</name>
<protein>
    <submittedName>
        <fullName evidence="1">Uncharacterized protein</fullName>
    </submittedName>
</protein>
<evidence type="ECO:0000313" key="1">
    <source>
        <dbReference type="EMBL" id="KAG2907616.1"/>
    </source>
</evidence>
<dbReference type="AlphaFoldDB" id="A0A8T1BQ20"/>
<organism evidence="1 2">
    <name type="scientific">Phytophthora cactorum</name>
    <dbReference type="NCBI Taxonomy" id="29920"/>
    <lineage>
        <taxon>Eukaryota</taxon>
        <taxon>Sar</taxon>
        <taxon>Stramenopiles</taxon>
        <taxon>Oomycota</taxon>
        <taxon>Peronosporomycetes</taxon>
        <taxon>Peronosporales</taxon>
        <taxon>Peronosporaceae</taxon>
        <taxon>Phytophthora</taxon>
    </lineage>
</organism>
<reference evidence="1" key="1">
    <citation type="submission" date="2018-10" db="EMBL/GenBank/DDBJ databases">
        <title>Effector identification in a new, highly contiguous assembly of the strawberry crown rot pathogen Phytophthora cactorum.</title>
        <authorList>
            <person name="Armitage A.D."/>
            <person name="Nellist C.F."/>
            <person name="Bates H."/>
            <person name="Vickerstaff R.J."/>
            <person name="Harrison R.J."/>
        </authorList>
    </citation>
    <scope>NUCLEOTIDE SEQUENCE</scope>
    <source>
        <strain evidence="1">4040</strain>
    </source>
</reference>